<comment type="caution">
    <text evidence="1">The sequence shown here is derived from an EMBL/GenBank/DDBJ whole genome shotgun (WGS) entry which is preliminary data.</text>
</comment>
<evidence type="ECO:0008006" key="3">
    <source>
        <dbReference type="Google" id="ProtNLM"/>
    </source>
</evidence>
<reference evidence="1" key="1">
    <citation type="submission" date="2021-02" db="EMBL/GenBank/DDBJ databases">
        <authorList>
            <person name="Dougan E. K."/>
            <person name="Rhodes N."/>
            <person name="Thang M."/>
            <person name="Chan C."/>
        </authorList>
    </citation>
    <scope>NUCLEOTIDE SEQUENCE</scope>
</reference>
<protein>
    <recommendedName>
        <fullName evidence="3">Poly [ADP-ribose] polymerase</fullName>
    </recommendedName>
</protein>
<dbReference type="AlphaFoldDB" id="A0A812UVP2"/>
<gene>
    <name evidence="1" type="ORF">SNAT2548_LOCUS33429</name>
</gene>
<accession>A0A812UVP2</accession>
<proteinExistence type="predicted"/>
<dbReference type="EMBL" id="CAJNDS010002757">
    <property type="protein sequence ID" value="CAE7586462.1"/>
    <property type="molecule type" value="Genomic_DNA"/>
</dbReference>
<keyword evidence="2" id="KW-1185">Reference proteome</keyword>
<dbReference type="Gene3D" id="3.90.228.10">
    <property type="match status" value="1"/>
</dbReference>
<evidence type="ECO:0000313" key="2">
    <source>
        <dbReference type="Proteomes" id="UP000604046"/>
    </source>
</evidence>
<organism evidence="1 2">
    <name type="scientific">Symbiodinium natans</name>
    <dbReference type="NCBI Taxonomy" id="878477"/>
    <lineage>
        <taxon>Eukaryota</taxon>
        <taxon>Sar</taxon>
        <taxon>Alveolata</taxon>
        <taxon>Dinophyceae</taxon>
        <taxon>Suessiales</taxon>
        <taxon>Symbiodiniaceae</taxon>
        <taxon>Symbiodinium</taxon>
    </lineage>
</organism>
<dbReference type="OrthoDB" id="415262at2759"/>
<dbReference type="Proteomes" id="UP000604046">
    <property type="component" value="Unassembled WGS sequence"/>
</dbReference>
<name>A0A812UVP2_9DINO</name>
<evidence type="ECO:0000313" key="1">
    <source>
        <dbReference type="EMBL" id="CAE7586462.1"/>
    </source>
</evidence>
<sequence>MRAALQLLVEPDAMPQTRTISLYHALQDTDSPQKSNTEQPCSKGRAVAICSTELQTIMEVIPSVLAVCSIESQTDMEVTTTPECENMMVHMQRQSDTNLGKHVQGSSRCDRNDVWSRGGELIISLGLKPRPYQPYAVHVYTAECSSKSDEYGRDDGGNTYPSLHAMLVCKCFVGVPYVTDAAGDHVMTARDGGHHCICGDREAKVGTYREFIFFDERQVYPEYAIIYRRQYDKTKVPEEMVVPTTGTTGRFWQMKAPDWRNVPPEVNKALVQAMKDGESEVSLTLGGTEYVFNLTEKKGTNTRTGNKVPLRAPMVK</sequence>
<dbReference type="SUPFAM" id="SSF56399">
    <property type="entry name" value="ADP-ribosylation"/>
    <property type="match status" value="1"/>
</dbReference>